<protein>
    <submittedName>
        <fullName evidence="1">7418_t:CDS:1</fullName>
    </submittedName>
</protein>
<dbReference type="OrthoDB" id="2309379at2759"/>
<accession>A0A9W4T8S8</accession>
<name>A0A9W4T8S8_9GLOM</name>
<dbReference type="AlphaFoldDB" id="A0A9W4T8S8"/>
<keyword evidence="2" id="KW-1185">Reference proteome</keyword>
<organism evidence="1 2">
    <name type="scientific">Funneliformis geosporum</name>
    <dbReference type="NCBI Taxonomy" id="1117311"/>
    <lineage>
        <taxon>Eukaryota</taxon>
        <taxon>Fungi</taxon>
        <taxon>Fungi incertae sedis</taxon>
        <taxon>Mucoromycota</taxon>
        <taxon>Glomeromycotina</taxon>
        <taxon>Glomeromycetes</taxon>
        <taxon>Glomerales</taxon>
        <taxon>Glomeraceae</taxon>
        <taxon>Funneliformis</taxon>
    </lineage>
</organism>
<comment type="caution">
    <text evidence="1">The sequence shown here is derived from an EMBL/GenBank/DDBJ whole genome shotgun (WGS) entry which is preliminary data.</text>
</comment>
<feature type="non-terminal residue" evidence="1">
    <location>
        <position position="563"/>
    </location>
</feature>
<proteinExistence type="predicted"/>
<dbReference type="EMBL" id="CAMKVN010011060">
    <property type="protein sequence ID" value="CAI2194552.1"/>
    <property type="molecule type" value="Genomic_DNA"/>
</dbReference>
<reference evidence="1" key="1">
    <citation type="submission" date="2022-08" db="EMBL/GenBank/DDBJ databases">
        <authorList>
            <person name="Kallberg Y."/>
            <person name="Tangrot J."/>
            <person name="Rosling A."/>
        </authorList>
    </citation>
    <scope>NUCLEOTIDE SEQUENCE</scope>
    <source>
        <strain evidence="1">Wild A</strain>
    </source>
</reference>
<feature type="non-terminal residue" evidence="1">
    <location>
        <position position="1"/>
    </location>
</feature>
<evidence type="ECO:0000313" key="1">
    <source>
        <dbReference type="EMBL" id="CAI2194552.1"/>
    </source>
</evidence>
<evidence type="ECO:0000313" key="2">
    <source>
        <dbReference type="Proteomes" id="UP001153678"/>
    </source>
</evidence>
<gene>
    <name evidence="1" type="ORF">FWILDA_LOCUS16633</name>
</gene>
<sequence length="563" mass="65254">INEIDESELDNVLESIKKSIEQHDSNTVIFSENDPQWIKLMSTIQQLSDKEVSAASHLIETMRYSKDLNASQLLLPYIQKKAYNFIADSYYKYQLSNESLKDANYKLELENKRFDCQIKKLIRKTNSLEAQVGHLHNQKSQHISEIRSLIRKSSISDAAFKNKIKSLFMINKRSYSSNIVWLATSITQIEETSMRSSIECTKLIYEFLIVWNEKEQTPIVIMASLKDIPKCNSETVSNIVAQSIQEDELDTTKCILWVTDNTAYMASNKKGAVALFNKKTGTNALQIGCELHIMQIILNHFEQEVFGKLSNSTGFSQKLHSYNLLYLAWHLHDGYNSSDKDKPLNLNASIIKDLYDKLMGFYYNQYQLPSVLVGRLFELWLSNSILNIQIKCLVNFAEHFYEPLVQFIVGQDPNLRIIQNGKLEKLPFGRRTHEMPDKIYEWKDFLGNLKNNVEMFFADELSEAIEILSNDEFRELFNGLENGINKAYEYFEKWLDPWLHLPLVIYRLGGNSAHLFANSFHFMILKRDWNKTPTDLELIFAKDLENDINCGIGNTFGLQEMLL</sequence>
<dbReference type="Proteomes" id="UP001153678">
    <property type="component" value="Unassembled WGS sequence"/>
</dbReference>